<organism evidence="11 12">
    <name type="scientific">Tilletia horrida</name>
    <dbReference type="NCBI Taxonomy" id="155126"/>
    <lineage>
        <taxon>Eukaryota</taxon>
        <taxon>Fungi</taxon>
        <taxon>Dikarya</taxon>
        <taxon>Basidiomycota</taxon>
        <taxon>Ustilaginomycotina</taxon>
        <taxon>Exobasidiomycetes</taxon>
        <taxon>Tilletiales</taxon>
        <taxon>Tilletiaceae</taxon>
        <taxon>Tilletia</taxon>
    </lineage>
</organism>
<evidence type="ECO:0000259" key="9">
    <source>
        <dbReference type="PROSITE" id="PS51192"/>
    </source>
</evidence>
<comment type="caution">
    <text evidence="11">The sequence shown here is derived from an EMBL/GenBank/DDBJ whole genome shotgun (WGS) entry which is preliminary data.</text>
</comment>
<dbReference type="Pfam" id="PF00271">
    <property type="entry name" value="Helicase_C"/>
    <property type="match status" value="1"/>
</dbReference>
<evidence type="ECO:0000256" key="3">
    <source>
        <dbReference type="ARBA" id="ARBA00022840"/>
    </source>
</evidence>
<dbReference type="GO" id="GO:0000724">
    <property type="term" value="P:double-strand break repair via homologous recombination"/>
    <property type="evidence" value="ECO:0007669"/>
    <property type="project" value="TreeGrafter"/>
</dbReference>
<dbReference type="EMBL" id="JAPDMQ010000099">
    <property type="protein sequence ID" value="KAK0535275.1"/>
    <property type="molecule type" value="Genomic_DNA"/>
</dbReference>
<gene>
    <name evidence="11" type="ORF">OC842_002379</name>
</gene>
<feature type="region of interest" description="Disordered" evidence="7">
    <location>
        <begin position="1554"/>
        <end position="1723"/>
    </location>
</feature>
<dbReference type="InterPro" id="IPR027417">
    <property type="entry name" value="P-loop_NTPase"/>
</dbReference>
<dbReference type="Gene3D" id="3.40.50.300">
    <property type="entry name" value="P-loop containing nucleotide triphosphate hydrolases"/>
    <property type="match status" value="2"/>
</dbReference>
<dbReference type="GO" id="GO:0005737">
    <property type="term" value="C:cytoplasm"/>
    <property type="evidence" value="ECO:0007669"/>
    <property type="project" value="TreeGrafter"/>
</dbReference>
<dbReference type="InterPro" id="IPR001650">
    <property type="entry name" value="Helicase_C-like"/>
</dbReference>
<keyword evidence="12" id="KW-1185">Reference proteome</keyword>
<dbReference type="PROSITE" id="PS00028">
    <property type="entry name" value="ZINC_FINGER_C2H2_1"/>
    <property type="match status" value="1"/>
</dbReference>
<feature type="domain" description="Helicase ATP-binding" evidence="9">
    <location>
        <begin position="1176"/>
        <end position="1343"/>
    </location>
</feature>
<dbReference type="PANTHER" id="PTHR13710:SF154">
    <property type="entry name" value="RECQ HELICASE, PUTATIVE (AFU_ORTHOLOGUE AFUA_6G14720)-RELATED"/>
    <property type="match status" value="1"/>
</dbReference>
<dbReference type="GO" id="GO:0008270">
    <property type="term" value="F:zinc ion binding"/>
    <property type="evidence" value="ECO:0007669"/>
    <property type="project" value="UniProtKB-KW"/>
</dbReference>
<dbReference type="PROSITE" id="PS50157">
    <property type="entry name" value="ZINC_FINGER_C2H2_2"/>
    <property type="match status" value="1"/>
</dbReference>
<dbReference type="InterPro" id="IPR014001">
    <property type="entry name" value="Helicase_ATP-bd"/>
</dbReference>
<dbReference type="GO" id="GO:0003676">
    <property type="term" value="F:nucleic acid binding"/>
    <property type="evidence" value="ECO:0007669"/>
    <property type="project" value="InterPro"/>
</dbReference>
<comment type="catalytic activity">
    <reaction evidence="4">
        <text>Couples ATP hydrolysis with the unwinding of duplex DNA by translocating in the 3'-5' direction.</text>
        <dbReference type="EC" id="5.6.2.4"/>
    </reaction>
</comment>
<dbReference type="SMART" id="SM00487">
    <property type="entry name" value="DEXDc"/>
    <property type="match status" value="1"/>
</dbReference>
<name>A0AAN6GDE0_9BASI</name>
<feature type="compositionally biased region" description="Low complexity" evidence="7">
    <location>
        <begin position="1691"/>
        <end position="1718"/>
    </location>
</feature>
<evidence type="ECO:0000256" key="7">
    <source>
        <dbReference type="SAM" id="MobiDB-lite"/>
    </source>
</evidence>
<sequence>MGDTSSGVDAGNEGRRAATPLQVDHEPVANVSGHGRNQGATHWEDEDNAAIPAQATQEAPASSFDAAKNDFDPNDMEKLLYDDIFEGLDLPEAAIPSSAEGSGEGGDKTLVADESGVKPQQQEGTNIYSHSSSLTMDPAMLANFTELGRQAATLPFPHGRLDPLADARLLGSITIQALDTLQQGLTHVTAQPSVVQQDAALQGPTPHGQETTDERTTAASDTSANGSVLPSEPHPADPFVCKKCKGFFADRSKLQTHIVKAHSPPSLLFLEVQGWARKIRWQKETRKIPEKKTAGGKTIPEHDETGYFCPKCPYDSYCFEYPANFRRHVRACQIPTPDPREGPGSYGSPPTTQITLRMIQEMIRRLEEKNPAYLAPQTKTQSPFLQRAGFANLLEGQDVKKLSRLLRLPSDHNSPSEAQDDETEILAASERALFAAADLLRMAPPYYAQALGVTKLEDARVSRPMNASEATLAKYVKVLQRLLIFLVRLFVKLYEPESDWMQPTPDFDNFLPRPHDENDGWVLPLRALERADSTLKSALGRLLRDKSDEAVWEVGSFLFTSAFPDRQADSLLHIFTALLAIKEPGSGEFYLAREYTPLLSCLIYDQRLCWFAQVITELGEHQDNEAVRQYLAETKKTADQYRVECFQERHKAELTSENVLGSGGSMLLSLRTFARACAVFDAVRARTQWDAEGQSLFLDAHLITMASVHNMMSHIISSVEDRLQDLLSLSHQGFRLDTLPLHKFTDDASWAEVGAWFGAIPGNAALFDLERYANELLPSLIDVSEAPDKVELIANVDEDAADDLLKLEEDFLKALLVAIHTTSGMPCRGSELLETTYKDGAGTRPRSVLISPGGEVMLDLTWNKMEYNSSRLKQNIRFLQPTVARILVLYLLTVRPLTDAVFRLRHGMSRPYLWSRLDVKKERCEPWDSKVLSRHLGYASARSGVGLELNINRFRHLAEAIAHRHFRTGRLRGFLNQHFLNTHRPQDESALMGYDVTMDDIEEFAEDAEEALVGFSATHKATRQAASDLFADQSNRTLQSSWMYYARQKSHRAGMDDDNIENGRLASRVLQEFFGIGPSSSASSASLQPTGPGNAPMPHLVVGAAVPFSSVEQSVLKDDGARILQPASVPSVELITGTAQAFAARMPLSLKVQRMLVQVVPDLRGIRSHSIADALQLMETGCCNIGLVAPTGAGKSLVWKVSTAMRQGQASEFTLLITPYNALKEDILKTCAEENIQVQTWQDAASVNIPIGQPNLLLVSLNQAVSQPFLSWLATPLNSDRVSRVIMDEAHVLLDERSFRQCVARMANLCSLLRHKRFIFMSATIPPAAEVDFQSMTLLPVTFKRDLTHRANLSYSIERYSTPALLISSIKARIVMATRPEHGPDSQVLVIAKTQKKALRYAQQLGCKAFFSAKVDQEPDISATNDFDANLQEYLRGETNIIVGTTALGVGVNRPAIRLVICIDEPYSMVSFAQCSGRAGRDGKPANVVIYLPSRAAPQPAFNVAARTDQEAVRQLVGGTICMRVPMGAWLDGRASTCFELDADRCSKCIHHLGRASAGPSTDPGGHGGGDDDDDDSDHGDDADDGDGTRDGDNTSHAVEDPSAYAPKVPSTSSAKGKSKEISERALEKRKAPEIPLSPTLKRIKHQSRAPTHPSWPMDSDDEDDVPIGVILERSRRETGGSTEASSSRHPPSSGRIPASGASAAASQAASSPDGPASTPTPAARIGLLTKGITLRDILDIGGSVPKKKTSILSADVLSRPPFLSLRQPSLSSPPAESISTSEFSARLQSSGTSTFSSELAALSASAQRAELRGRLADMTSFRQAVLEALTKARRECPMCHMLGRPNDHAPGFCQAQHLRMQDQIDFRKNGANEWRYGSACFKCNLPQDICRRDNNSKSCEFAEYKDAIRGILMLLTAYPPQLAAAIEAATLVNPNYQLPNPSGLLRMGEQWRTVDSFLGLQMYKAFQAVAAVLFLFAGYI</sequence>
<evidence type="ECO:0000259" key="10">
    <source>
        <dbReference type="PROSITE" id="PS51194"/>
    </source>
</evidence>
<dbReference type="InterPro" id="IPR011545">
    <property type="entry name" value="DEAD/DEAH_box_helicase_dom"/>
</dbReference>
<dbReference type="GO" id="GO:0005524">
    <property type="term" value="F:ATP binding"/>
    <property type="evidence" value="ECO:0007669"/>
    <property type="project" value="UniProtKB-KW"/>
</dbReference>
<evidence type="ECO:0000256" key="1">
    <source>
        <dbReference type="ARBA" id="ARBA00005446"/>
    </source>
</evidence>
<protein>
    <recommendedName>
        <fullName evidence="5">DNA 3'-5' helicase</fullName>
        <ecNumber evidence="5">5.6.2.4</ecNumber>
    </recommendedName>
</protein>
<dbReference type="SMART" id="SM00490">
    <property type="entry name" value="HELICc"/>
    <property type="match status" value="1"/>
</dbReference>
<dbReference type="PROSITE" id="PS51194">
    <property type="entry name" value="HELICASE_CTER"/>
    <property type="match status" value="1"/>
</dbReference>
<feature type="region of interest" description="Disordered" evidence="7">
    <location>
        <begin position="199"/>
        <end position="234"/>
    </location>
</feature>
<dbReference type="Pfam" id="PF00270">
    <property type="entry name" value="DEAD"/>
    <property type="match status" value="1"/>
</dbReference>
<feature type="compositionally biased region" description="Polar residues" evidence="7">
    <location>
        <begin position="1680"/>
        <end position="1690"/>
    </location>
</feature>
<feature type="compositionally biased region" description="Basic and acidic residues" evidence="7">
    <location>
        <begin position="1587"/>
        <end position="1600"/>
    </location>
</feature>
<evidence type="ECO:0000256" key="6">
    <source>
        <dbReference type="PROSITE-ProRule" id="PRU00042"/>
    </source>
</evidence>
<keyword evidence="3" id="KW-0067">ATP-binding</keyword>
<dbReference type="PANTHER" id="PTHR13710">
    <property type="entry name" value="DNA HELICASE RECQ FAMILY MEMBER"/>
    <property type="match status" value="1"/>
</dbReference>
<feature type="domain" description="C2H2-type" evidence="8">
    <location>
        <begin position="239"/>
        <end position="263"/>
    </location>
</feature>
<dbReference type="SUPFAM" id="SSF52540">
    <property type="entry name" value="P-loop containing nucleoside triphosphate hydrolases"/>
    <property type="match status" value="1"/>
</dbReference>
<comment type="similarity">
    <text evidence="1">Belongs to the helicase family. RecQ subfamily.</text>
</comment>
<feature type="region of interest" description="Disordered" evidence="7">
    <location>
        <begin position="1"/>
        <end position="70"/>
    </location>
</feature>
<proteinExistence type="inferred from homology"/>
<feature type="compositionally biased region" description="Basic and acidic residues" evidence="7">
    <location>
        <begin position="1618"/>
        <end position="1633"/>
    </location>
</feature>
<dbReference type="EC" id="5.6.2.4" evidence="5"/>
<evidence type="ECO:0000256" key="5">
    <source>
        <dbReference type="ARBA" id="ARBA00034808"/>
    </source>
</evidence>
<dbReference type="PROSITE" id="PS51192">
    <property type="entry name" value="HELICASE_ATP_BIND_1"/>
    <property type="match status" value="1"/>
</dbReference>
<feature type="compositionally biased region" description="Acidic residues" evidence="7">
    <location>
        <begin position="1571"/>
        <end position="1586"/>
    </location>
</feature>
<evidence type="ECO:0000256" key="4">
    <source>
        <dbReference type="ARBA" id="ARBA00034617"/>
    </source>
</evidence>
<feature type="domain" description="Helicase C-terminal" evidence="10">
    <location>
        <begin position="1369"/>
        <end position="1542"/>
    </location>
</feature>
<keyword evidence="2" id="KW-0547">Nucleotide-binding</keyword>
<evidence type="ECO:0000256" key="2">
    <source>
        <dbReference type="ARBA" id="ARBA00022741"/>
    </source>
</evidence>
<dbReference type="GO" id="GO:0005694">
    <property type="term" value="C:chromosome"/>
    <property type="evidence" value="ECO:0007669"/>
    <property type="project" value="TreeGrafter"/>
</dbReference>
<dbReference type="GO" id="GO:0043138">
    <property type="term" value="F:3'-5' DNA helicase activity"/>
    <property type="evidence" value="ECO:0007669"/>
    <property type="project" value="UniProtKB-EC"/>
</dbReference>
<keyword evidence="6" id="KW-0862">Zinc</keyword>
<reference evidence="11" key="1">
    <citation type="journal article" date="2023" name="PhytoFront">
        <title>Draft Genome Resources of Seven Strains of Tilletia horrida, Causal Agent of Kernel Smut of Rice.</title>
        <authorList>
            <person name="Khanal S."/>
            <person name="Antony Babu S."/>
            <person name="Zhou X.G."/>
        </authorList>
    </citation>
    <scope>NUCLEOTIDE SEQUENCE</scope>
    <source>
        <strain evidence="11">TX3</strain>
    </source>
</reference>
<evidence type="ECO:0000313" key="12">
    <source>
        <dbReference type="Proteomes" id="UP001176521"/>
    </source>
</evidence>
<keyword evidence="6" id="KW-0863">Zinc-finger</keyword>
<evidence type="ECO:0000313" key="11">
    <source>
        <dbReference type="EMBL" id="KAK0535275.1"/>
    </source>
</evidence>
<dbReference type="Proteomes" id="UP001176521">
    <property type="component" value="Unassembled WGS sequence"/>
</dbReference>
<accession>A0AAN6GDE0</accession>
<dbReference type="GO" id="GO:0009378">
    <property type="term" value="F:four-way junction helicase activity"/>
    <property type="evidence" value="ECO:0007669"/>
    <property type="project" value="TreeGrafter"/>
</dbReference>
<keyword evidence="6" id="KW-0479">Metal-binding</keyword>
<feature type="compositionally biased region" description="Polar residues" evidence="7">
    <location>
        <begin position="217"/>
        <end position="228"/>
    </location>
</feature>
<dbReference type="InterPro" id="IPR013087">
    <property type="entry name" value="Znf_C2H2_type"/>
</dbReference>
<evidence type="ECO:0000259" key="8">
    <source>
        <dbReference type="PROSITE" id="PS50157"/>
    </source>
</evidence>
<dbReference type="SMART" id="SM00355">
    <property type="entry name" value="ZnF_C2H2"/>
    <property type="match status" value="2"/>
</dbReference>